<protein>
    <submittedName>
        <fullName evidence="1">Uncharacterized protein</fullName>
    </submittedName>
</protein>
<sequence>MSDPALRRTPLSADERARAEANFVPLVTGHLRESGRFRITADSAETMELWQAVARRAGETLRRPVVSYANGRDIVITFADAAPAAEVLG</sequence>
<comment type="caution">
    <text evidence="1">The sequence shown here is derived from an EMBL/GenBank/DDBJ whole genome shotgun (WGS) entry which is preliminary data.</text>
</comment>
<keyword evidence="2" id="KW-1185">Reference proteome</keyword>
<gene>
    <name evidence="1" type="ORF">MF672_038135</name>
</gene>
<proteinExistence type="predicted"/>
<accession>A0ABT0G5A4</accession>
<dbReference type="EMBL" id="JAKRKC020000002">
    <property type="protein sequence ID" value="MCK2219573.1"/>
    <property type="molecule type" value="Genomic_DNA"/>
</dbReference>
<reference evidence="1 2" key="1">
    <citation type="submission" date="2022-04" db="EMBL/GenBank/DDBJ databases">
        <title>Genome draft of Actinomadura sp. ATCC 31491.</title>
        <authorList>
            <person name="Shi X."/>
            <person name="Du Y."/>
        </authorList>
    </citation>
    <scope>NUCLEOTIDE SEQUENCE [LARGE SCALE GENOMIC DNA]</scope>
    <source>
        <strain evidence="1 2">ATCC 31491</strain>
    </source>
</reference>
<name>A0ABT0G5A4_9ACTN</name>
<evidence type="ECO:0000313" key="1">
    <source>
        <dbReference type="EMBL" id="MCK2219573.1"/>
    </source>
</evidence>
<dbReference type="Proteomes" id="UP001317259">
    <property type="component" value="Unassembled WGS sequence"/>
</dbReference>
<dbReference type="RefSeq" id="WP_242382213.1">
    <property type="nucleotide sequence ID" value="NZ_JAKRKC020000002.1"/>
</dbReference>
<organism evidence="1 2">
    <name type="scientific">Actinomadura luzonensis</name>
    <dbReference type="NCBI Taxonomy" id="2805427"/>
    <lineage>
        <taxon>Bacteria</taxon>
        <taxon>Bacillati</taxon>
        <taxon>Actinomycetota</taxon>
        <taxon>Actinomycetes</taxon>
        <taxon>Streptosporangiales</taxon>
        <taxon>Thermomonosporaceae</taxon>
        <taxon>Actinomadura</taxon>
    </lineage>
</organism>
<evidence type="ECO:0000313" key="2">
    <source>
        <dbReference type="Proteomes" id="UP001317259"/>
    </source>
</evidence>